<keyword evidence="2" id="KW-1185">Reference proteome</keyword>
<accession>A0A5N6Q7R4</accession>
<comment type="caution">
    <text evidence="1">The sequence shown here is derived from an EMBL/GenBank/DDBJ whole genome shotgun (WGS) entry which is preliminary data.</text>
</comment>
<gene>
    <name evidence="1" type="ORF">FH972_027367</name>
</gene>
<name>A0A5N6Q7R4_9ROSI</name>
<dbReference type="AlphaFoldDB" id="A0A5N6Q7R4"/>
<dbReference type="Proteomes" id="UP000327013">
    <property type="component" value="Unassembled WGS sequence"/>
</dbReference>
<proteinExistence type="predicted"/>
<evidence type="ECO:0000313" key="2">
    <source>
        <dbReference type="Proteomes" id="UP000327013"/>
    </source>
</evidence>
<sequence length="58" mass="6127">MSTSWNSTNVGTHLALLTISLSPSLLPGVTNISLLIKLEDDASSSSSYNNWSAFDGIV</sequence>
<reference evidence="1 2" key="1">
    <citation type="submission" date="2019-06" db="EMBL/GenBank/DDBJ databases">
        <title>A chromosomal-level reference genome of Carpinus fangiana (Coryloideae, Betulaceae).</title>
        <authorList>
            <person name="Yang X."/>
            <person name="Wang Z."/>
            <person name="Zhang L."/>
            <person name="Hao G."/>
            <person name="Liu J."/>
            <person name="Yang Y."/>
        </authorList>
    </citation>
    <scope>NUCLEOTIDE SEQUENCE [LARGE SCALE GENOMIC DNA]</scope>
    <source>
        <strain evidence="1">Cfa_2016G</strain>
        <tissue evidence="1">Leaf</tissue>
    </source>
</reference>
<organism evidence="1 2">
    <name type="scientific">Carpinus fangiana</name>
    <dbReference type="NCBI Taxonomy" id="176857"/>
    <lineage>
        <taxon>Eukaryota</taxon>
        <taxon>Viridiplantae</taxon>
        <taxon>Streptophyta</taxon>
        <taxon>Embryophyta</taxon>
        <taxon>Tracheophyta</taxon>
        <taxon>Spermatophyta</taxon>
        <taxon>Magnoliopsida</taxon>
        <taxon>eudicotyledons</taxon>
        <taxon>Gunneridae</taxon>
        <taxon>Pentapetalae</taxon>
        <taxon>rosids</taxon>
        <taxon>fabids</taxon>
        <taxon>Fagales</taxon>
        <taxon>Betulaceae</taxon>
        <taxon>Carpinus</taxon>
    </lineage>
</organism>
<evidence type="ECO:0000313" key="1">
    <source>
        <dbReference type="EMBL" id="KAE5432106.1"/>
    </source>
</evidence>
<dbReference type="EMBL" id="VIBQ01004213">
    <property type="protein sequence ID" value="KAE5432106.1"/>
    <property type="molecule type" value="Genomic_DNA"/>
</dbReference>
<protein>
    <submittedName>
        <fullName evidence="1">Uncharacterized protein</fullName>
    </submittedName>
</protein>